<dbReference type="AlphaFoldDB" id="A0A974HP08"/>
<evidence type="ECO:0000256" key="1">
    <source>
        <dbReference type="SAM" id="MobiDB-lite"/>
    </source>
</evidence>
<reference evidence="3" key="1">
    <citation type="journal article" date="2016" name="Nature">
        <title>Genome evolution in the allotetraploid frog Xenopus laevis.</title>
        <authorList>
            <person name="Session A.M."/>
            <person name="Uno Y."/>
            <person name="Kwon T."/>
            <person name="Chapman J.A."/>
            <person name="Toyoda A."/>
            <person name="Takahashi S."/>
            <person name="Fukui A."/>
            <person name="Hikosaka A."/>
            <person name="Suzuki A."/>
            <person name="Kondo M."/>
            <person name="van Heeringen S.J."/>
            <person name="Quigley I."/>
            <person name="Heinz S."/>
            <person name="Ogino H."/>
            <person name="Ochi H."/>
            <person name="Hellsten U."/>
            <person name="Lyons J.B."/>
            <person name="Simakov O."/>
            <person name="Putnam N."/>
            <person name="Stites J."/>
            <person name="Kuroki Y."/>
            <person name="Tanaka T."/>
            <person name="Michiue T."/>
            <person name="Watanabe M."/>
            <person name="Bogdanovic O."/>
            <person name="Lister R."/>
            <person name="Georgiou G."/>
            <person name="Paranjpe S.S."/>
            <person name="van Kruijsbergen I."/>
            <person name="Shu S."/>
            <person name="Carlson J."/>
            <person name="Kinoshita T."/>
            <person name="Ohta Y."/>
            <person name="Mawaribuchi S."/>
            <person name="Jenkins J."/>
            <person name="Grimwood J."/>
            <person name="Schmutz J."/>
            <person name="Mitros T."/>
            <person name="Mozaffari S.V."/>
            <person name="Suzuki Y."/>
            <person name="Haramoto Y."/>
            <person name="Yamamoto T.S."/>
            <person name="Takagi C."/>
            <person name="Heald R."/>
            <person name="Miller K."/>
            <person name="Haudenschild C."/>
            <person name="Kitzman J."/>
            <person name="Nakayama T."/>
            <person name="Izutsu Y."/>
            <person name="Robert J."/>
            <person name="Fortriede J."/>
            <person name="Burns K."/>
            <person name="Lotay V."/>
            <person name="Karimi K."/>
            <person name="Yasuoka Y."/>
            <person name="Dichmann D.S."/>
            <person name="Flajnik M.F."/>
            <person name="Houston D.W."/>
            <person name="Shendure J."/>
            <person name="DuPasquier L."/>
            <person name="Vize P.D."/>
            <person name="Zorn A.M."/>
            <person name="Ito M."/>
            <person name="Marcotte E.M."/>
            <person name="Wallingford J.B."/>
            <person name="Ito Y."/>
            <person name="Asashima M."/>
            <person name="Ueno N."/>
            <person name="Matsuda Y."/>
            <person name="Veenstra G.J."/>
            <person name="Fujiyama A."/>
            <person name="Harland R.M."/>
            <person name="Taira M."/>
            <person name="Rokhsar D.S."/>
        </authorList>
    </citation>
    <scope>NUCLEOTIDE SEQUENCE [LARGE SCALE GENOMIC DNA]</scope>
    <source>
        <strain evidence="3">J</strain>
    </source>
</reference>
<evidence type="ECO:0000313" key="2">
    <source>
        <dbReference type="EMBL" id="OCT85187.1"/>
    </source>
</evidence>
<accession>A0A974HP08</accession>
<dbReference type="EMBL" id="CM004472">
    <property type="protein sequence ID" value="OCT85187.1"/>
    <property type="molecule type" value="Genomic_DNA"/>
</dbReference>
<feature type="compositionally biased region" description="Basic and acidic residues" evidence="1">
    <location>
        <begin position="53"/>
        <end position="65"/>
    </location>
</feature>
<name>A0A974HP08_XENLA</name>
<feature type="region of interest" description="Disordered" evidence="1">
    <location>
        <begin position="39"/>
        <end position="65"/>
    </location>
</feature>
<gene>
    <name evidence="2" type="ORF">XELAEV_18023352mg</name>
</gene>
<protein>
    <submittedName>
        <fullName evidence="2">Uncharacterized protein</fullName>
    </submittedName>
</protein>
<dbReference type="Proteomes" id="UP000694892">
    <property type="component" value="Chromosome 4L"/>
</dbReference>
<sequence>MNIKQAVICRQWWPRNPGHIAQCSPGLSRLRYSPGLSYPRSFSSARAQPEQHQSAREKEQPPALRSEEAAAVCFLAREMCLLLLLLTRCTCSGGEGLSCDCIITSCISQPSSRRPVLYSQ</sequence>
<feature type="compositionally biased region" description="Polar residues" evidence="1">
    <location>
        <begin position="40"/>
        <end position="52"/>
    </location>
</feature>
<proteinExistence type="predicted"/>
<organism evidence="2 3">
    <name type="scientific">Xenopus laevis</name>
    <name type="common">African clawed frog</name>
    <dbReference type="NCBI Taxonomy" id="8355"/>
    <lineage>
        <taxon>Eukaryota</taxon>
        <taxon>Metazoa</taxon>
        <taxon>Chordata</taxon>
        <taxon>Craniata</taxon>
        <taxon>Vertebrata</taxon>
        <taxon>Euteleostomi</taxon>
        <taxon>Amphibia</taxon>
        <taxon>Batrachia</taxon>
        <taxon>Anura</taxon>
        <taxon>Pipoidea</taxon>
        <taxon>Pipidae</taxon>
        <taxon>Xenopodinae</taxon>
        <taxon>Xenopus</taxon>
        <taxon>Xenopus</taxon>
    </lineage>
</organism>
<evidence type="ECO:0000313" key="3">
    <source>
        <dbReference type="Proteomes" id="UP000694892"/>
    </source>
</evidence>